<gene>
    <name evidence="2" type="ORF">C1280_11725</name>
</gene>
<evidence type="ECO:0000313" key="3">
    <source>
        <dbReference type="Proteomes" id="UP000245802"/>
    </source>
</evidence>
<keyword evidence="1" id="KW-0812">Transmembrane</keyword>
<dbReference type="KEGG" id="gog:C1280_11725"/>
<dbReference type="AlphaFoldDB" id="A0A2Z3H7F5"/>
<keyword evidence="3" id="KW-1185">Reference proteome</keyword>
<name>A0A2Z3H7F5_9BACT</name>
<organism evidence="2 3">
    <name type="scientific">Gemmata obscuriglobus</name>
    <dbReference type="NCBI Taxonomy" id="114"/>
    <lineage>
        <taxon>Bacteria</taxon>
        <taxon>Pseudomonadati</taxon>
        <taxon>Planctomycetota</taxon>
        <taxon>Planctomycetia</taxon>
        <taxon>Gemmatales</taxon>
        <taxon>Gemmataceae</taxon>
        <taxon>Gemmata</taxon>
    </lineage>
</organism>
<feature type="transmembrane region" description="Helical" evidence="1">
    <location>
        <begin position="145"/>
        <end position="167"/>
    </location>
</feature>
<dbReference type="EMBL" id="CP025958">
    <property type="protein sequence ID" value="AWM37604.1"/>
    <property type="molecule type" value="Genomic_DNA"/>
</dbReference>
<feature type="transmembrane region" description="Helical" evidence="1">
    <location>
        <begin position="78"/>
        <end position="100"/>
    </location>
</feature>
<proteinExistence type="predicted"/>
<protein>
    <submittedName>
        <fullName evidence="2">Uncharacterized protein</fullName>
    </submittedName>
</protein>
<evidence type="ECO:0000313" key="2">
    <source>
        <dbReference type="EMBL" id="AWM37604.1"/>
    </source>
</evidence>
<dbReference type="Proteomes" id="UP000245802">
    <property type="component" value="Chromosome"/>
</dbReference>
<keyword evidence="1" id="KW-1133">Transmembrane helix</keyword>
<keyword evidence="1" id="KW-0472">Membrane</keyword>
<evidence type="ECO:0000256" key="1">
    <source>
        <dbReference type="SAM" id="Phobius"/>
    </source>
</evidence>
<accession>A0A2Z3H7F5</accession>
<reference evidence="2 3" key="1">
    <citation type="submission" date="2018-01" db="EMBL/GenBank/DDBJ databases">
        <title>G. obscuriglobus.</title>
        <authorList>
            <person name="Franke J."/>
            <person name="Blomberg W."/>
            <person name="Selmecki A."/>
        </authorList>
    </citation>
    <scope>NUCLEOTIDE SEQUENCE [LARGE SCALE GENOMIC DNA]</scope>
    <source>
        <strain evidence="2 3">DSM 5831</strain>
    </source>
</reference>
<sequence length="168" mass="18536">MRSWRHRRRYFASWSAIRPSKGTPNPALHLTPPSDSGRIAHRVMAVQVSFMFGGRSPALEFRGVSVMAERELSPGQCWALRAGVLLMWLIGLAGGVHVWLSPEHEPWQRVAAPAAILVTGAWVVRHAWLRAPGPGAARMGWAEAAFEWGLVGFAALLALGCWLPLAWR</sequence>